<proteinExistence type="predicted"/>
<feature type="compositionally biased region" description="Basic and acidic residues" evidence="1">
    <location>
        <begin position="34"/>
        <end position="54"/>
    </location>
</feature>
<feature type="compositionally biased region" description="Polar residues" evidence="1">
    <location>
        <begin position="64"/>
        <end position="73"/>
    </location>
</feature>
<keyword evidence="5" id="KW-1185">Reference proteome</keyword>
<organism evidence="2 4">
    <name type="scientific">Rotaria sordida</name>
    <dbReference type="NCBI Taxonomy" id="392033"/>
    <lineage>
        <taxon>Eukaryota</taxon>
        <taxon>Metazoa</taxon>
        <taxon>Spiralia</taxon>
        <taxon>Gnathifera</taxon>
        <taxon>Rotifera</taxon>
        <taxon>Eurotatoria</taxon>
        <taxon>Bdelloidea</taxon>
        <taxon>Philodinida</taxon>
        <taxon>Philodinidae</taxon>
        <taxon>Rotaria</taxon>
    </lineage>
</organism>
<evidence type="ECO:0000313" key="3">
    <source>
        <dbReference type="EMBL" id="CAF1680143.1"/>
    </source>
</evidence>
<protein>
    <submittedName>
        <fullName evidence="2">Uncharacterized protein</fullName>
    </submittedName>
</protein>
<feature type="compositionally biased region" description="Basic and acidic residues" evidence="1">
    <location>
        <begin position="80"/>
        <end position="104"/>
    </location>
</feature>
<feature type="region of interest" description="Disordered" evidence="1">
    <location>
        <begin position="32"/>
        <end position="112"/>
    </location>
</feature>
<evidence type="ECO:0000256" key="1">
    <source>
        <dbReference type="SAM" id="MobiDB-lite"/>
    </source>
</evidence>
<sequence>MKNKQVIDATDCSALQLITKTSSNRVAAWRAQRNARESEASRLMRLDRESDARTAQRKKRRRLTSITEHCSSFENNTDNNKNETGNKEMNEVREKTVGKLDNQSRQKNKLRK</sequence>
<evidence type="ECO:0000313" key="4">
    <source>
        <dbReference type="Proteomes" id="UP000663854"/>
    </source>
</evidence>
<dbReference type="AlphaFoldDB" id="A0A815YAK7"/>
<feature type="non-terminal residue" evidence="2">
    <location>
        <position position="112"/>
    </location>
</feature>
<comment type="caution">
    <text evidence="2">The sequence shown here is derived from an EMBL/GenBank/DDBJ whole genome shotgun (WGS) entry which is preliminary data.</text>
</comment>
<dbReference type="Proteomes" id="UP000663870">
    <property type="component" value="Unassembled WGS sequence"/>
</dbReference>
<evidence type="ECO:0000313" key="2">
    <source>
        <dbReference type="EMBL" id="CAF1568161.1"/>
    </source>
</evidence>
<dbReference type="Proteomes" id="UP000663854">
    <property type="component" value="Unassembled WGS sequence"/>
</dbReference>
<reference evidence="2" key="1">
    <citation type="submission" date="2021-02" db="EMBL/GenBank/DDBJ databases">
        <authorList>
            <person name="Nowell W R."/>
        </authorList>
    </citation>
    <scope>NUCLEOTIDE SEQUENCE</scope>
</reference>
<evidence type="ECO:0000313" key="5">
    <source>
        <dbReference type="Proteomes" id="UP000663870"/>
    </source>
</evidence>
<accession>A0A815YAK7</accession>
<dbReference type="EMBL" id="CAJNOL010017947">
    <property type="protein sequence ID" value="CAF1680143.1"/>
    <property type="molecule type" value="Genomic_DNA"/>
</dbReference>
<name>A0A815YAK7_9BILA</name>
<dbReference type="EMBL" id="CAJNOH010016006">
    <property type="protein sequence ID" value="CAF1568161.1"/>
    <property type="molecule type" value="Genomic_DNA"/>
</dbReference>
<gene>
    <name evidence="3" type="ORF">JXQ802_LOCUS59029</name>
    <name evidence="2" type="ORF">PYM288_LOCUS42378</name>
</gene>